<dbReference type="InterPro" id="IPR002201">
    <property type="entry name" value="Glyco_trans_9"/>
</dbReference>
<reference evidence="4" key="1">
    <citation type="submission" date="2016-10" db="EMBL/GenBank/DDBJ databases">
        <authorList>
            <person name="Varghese N."/>
            <person name="Submissions S."/>
        </authorList>
    </citation>
    <scope>NUCLEOTIDE SEQUENCE [LARGE SCALE GENOMIC DNA]</scope>
    <source>
        <strain evidence="4">CGMCC 4.3568</strain>
    </source>
</reference>
<organism evidence="3 4">
    <name type="scientific">Amycolatopsis marina</name>
    <dbReference type="NCBI Taxonomy" id="490629"/>
    <lineage>
        <taxon>Bacteria</taxon>
        <taxon>Bacillati</taxon>
        <taxon>Actinomycetota</taxon>
        <taxon>Actinomycetes</taxon>
        <taxon>Pseudonocardiales</taxon>
        <taxon>Pseudonocardiaceae</taxon>
        <taxon>Amycolatopsis</taxon>
    </lineage>
</organism>
<evidence type="ECO:0000256" key="2">
    <source>
        <dbReference type="ARBA" id="ARBA00022679"/>
    </source>
</evidence>
<keyword evidence="1" id="KW-0328">Glycosyltransferase</keyword>
<dbReference type="PANTHER" id="PTHR30160">
    <property type="entry name" value="TETRAACYLDISACCHARIDE 4'-KINASE-RELATED"/>
    <property type="match status" value="1"/>
</dbReference>
<accession>A0A1I0XYV0</accession>
<protein>
    <submittedName>
        <fullName evidence="3">ADP-heptose:LPS heptosyltransferase</fullName>
    </submittedName>
</protein>
<dbReference type="Pfam" id="PF01075">
    <property type="entry name" value="Glyco_transf_9"/>
    <property type="match status" value="1"/>
</dbReference>
<dbReference type="PANTHER" id="PTHR30160:SF1">
    <property type="entry name" value="LIPOPOLYSACCHARIDE 1,2-N-ACETYLGLUCOSAMINETRANSFERASE-RELATED"/>
    <property type="match status" value="1"/>
</dbReference>
<gene>
    <name evidence="3" type="ORF">SAMN05216266_104124</name>
</gene>
<dbReference type="GO" id="GO:0005829">
    <property type="term" value="C:cytosol"/>
    <property type="evidence" value="ECO:0007669"/>
    <property type="project" value="TreeGrafter"/>
</dbReference>
<dbReference type="AlphaFoldDB" id="A0A1I0XYV0"/>
<sequence>MSGTDAEGVLILRALGIGDLLVAVPALRGLRAAFPGERLVLAAPKSLGELVELIDAVDELLPTAGLGTLDWPGPPPPAVGVNLHGSGPESTKDLTATQPERLITHRHPDVAGSAGPEWVEEQHEVQRWCGLLEWHGIAADPADLTLPAPPGPSPAPDAVVIHPGAGLPPRRWPAERFAEVARALAAEGHSVVVTGSPGERELAHEVAGKAGLSADSVLAGRTELAELCALIAGAALVVCADTGAGHLATAFGTPSVVLFGPTPPQRWGPPPERSQHVALWGGNVGDPFGSEPDPGLLRISSGDVLAAARRAVAHRA</sequence>
<keyword evidence="4" id="KW-1185">Reference proteome</keyword>
<dbReference type="CDD" id="cd03789">
    <property type="entry name" value="GT9_LPS_heptosyltransferase"/>
    <property type="match status" value="1"/>
</dbReference>
<evidence type="ECO:0000313" key="3">
    <source>
        <dbReference type="EMBL" id="SFB06231.1"/>
    </source>
</evidence>
<proteinExistence type="predicted"/>
<dbReference type="Proteomes" id="UP000243799">
    <property type="component" value="Unassembled WGS sequence"/>
</dbReference>
<dbReference type="EMBL" id="FOKG01000004">
    <property type="protein sequence ID" value="SFB06231.1"/>
    <property type="molecule type" value="Genomic_DNA"/>
</dbReference>
<evidence type="ECO:0000256" key="1">
    <source>
        <dbReference type="ARBA" id="ARBA00022676"/>
    </source>
</evidence>
<keyword evidence="2 3" id="KW-0808">Transferase</keyword>
<dbReference type="GO" id="GO:0008713">
    <property type="term" value="F:ADP-heptose-lipopolysaccharide heptosyltransferase activity"/>
    <property type="evidence" value="ECO:0007669"/>
    <property type="project" value="TreeGrafter"/>
</dbReference>
<name>A0A1I0XYV0_9PSEU</name>
<dbReference type="InterPro" id="IPR051199">
    <property type="entry name" value="LPS_LOS_Heptosyltrfase"/>
</dbReference>
<dbReference type="STRING" id="490629.SAMN05216266_104124"/>
<dbReference type="GO" id="GO:0009244">
    <property type="term" value="P:lipopolysaccharide core region biosynthetic process"/>
    <property type="evidence" value="ECO:0007669"/>
    <property type="project" value="TreeGrafter"/>
</dbReference>
<evidence type="ECO:0000313" key="4">
    <source>
        <dbReference type="Proteomes" id="UP000243799"/>
    </source>
</evidence>
<dbReference type="Gene3D" id="3.40.50.2000">
    <property type="entry name" value="Glycogen Phosphorylase B"/>
    <property type="match status" value="2"/>
</dbReference>
<dbReference type="SUPFAM" id="SSF53756">
    <property type="entry name" value="UDP-Glycosyltransferase/glycogen phosphorylase"/>
    <property type="match status" value="1"/>
</dbReference>